<dbReference type="EC" id="2.4.-.-" evidence="2"/>
<dbReference type="CDD" id="cd03801">
    <property type="entry name" value="GT4_PimA-like"/>
    <property type="match status" value="1"/>
</dbReference>
<accession>T0ZGI6</accession>
<dbReference type="SUPFAM" id="SSF53756">
    <property type="entry name" value="UDP-Glycosyltransferase/glycogen phosphorylase"/>
    <property type="match status" value="1"/>
</dbReference>
<dbReference type="PANTHER" id="PTHR12526">
    <property type="entry name" value="GLYCOSYLTRANSFERASE"/>
    <property type="match status" value="1"/>
</dbReference>
<dbReference type="Pfam" id="PF00534">
    <property type="entry name" value="Glycos_transf_1"/>
    <property type="match status" value="1"/>
</dbReference>
<keyword evidence="2" id="KW-0808">Transferase</keyword>
<protein>
    <submittedName>
        <fullName evidence="2">Glycosyl transferase, group 1 domain protein</fullName>
        <ecNumber evidence="2">2.4.-.-</ecNumber>
    </submittedName>
</protein>
<organism evidence="2">
    <name type="scientific">mine drainage metagenome</name>
    <dbReference type="NCBI Taxonomy" id="410659"/>
    <lineage>
        <taxon>unclassified sequences</taxon>
        <taxon>metagenomes</taxon>
        <taxon>ecological metagenomes</taxon>
    </lineage>
</organism>
<proteinExistence type="predicted"/>
<dbReference type="InterPro" id="IPR001296">
    <property type="entry name" value="Glyco_trans_1"/>
</dbReference>
<evidence type="ECO:0000259" key="1">
    <source>
        <dbReference type="Pfam" id="PF00534"/>
    </source>
</evidence>
<name>T0ZGI6_9ZZZZ</name>
<dbReference type="AlphaFoldDB" id="T0ZGI6"/>
<dbReference type="PANTHER" id="PTHR12526:SF590">
    <property type="entry name" value="ALPHA-MALTOSE-1-PHOSPHATE SYNTHASE"/>
    <property type="match status" value="1"/>
</dbReference>
<gene>
    <name evidence="2" type="ORF">B1B_12376</name>
</gene>
<dbReference type="GO" id="GO:0016757">
    <property type="term" value="F:glycosyltransferase activity"/>
    <property type="evidence" value="ECO:0007669"/>
    <property type="project" value="UniProtKB-KW"/>
</dbReference>
<dbReference type="EMBL" id="AUZY01008102">
    <property type="protein sequence ID" value="EQD47331.1"/>
    <property type="molecule type" value="Genomic_DNA"/>
</dbReference>
<feature type="domain" description="Glycosyl transferase family 1" evidence="1">
    <location>
        <begin position="2"/>
        <end position="99"/>
    </location>
</feature>
<evidence type="ECO:0000313" key="2">
    <source>
        <dbReference type="EMBL" id="EQD47331.1"/>
    </source>
</evidence>
<reference evidence="2" key="1">
    <citation type="submission" date="2013-08" db="EMBL/GenBank/DDBJ databases">
        <authorList>
            <person name="Mendez C."/>
            <person name="Richter M."/>
            <person name="Ferrer M."/>
            <person name="Sanchez J."/>
        </authorList>
    </citation>
    <scope>NUCLEOTIDE SEQUENCE</scope>
</reference>
<comment type="caution">
    <text evidence="2">The sequence shown here is derived from an EMBL/GenBank/DDBJ whole genome shotgun (WGS) entry which is preliminary data.</text>
</comment>
<feature type="non-terminal residue" evidence="2">
    <location>
        <position position="1"/>
    </location>
</feature>
<sequence length="124" mass="13401">RVEILGPLDRPRLLEEYRRADLFVLPSLFEPFGIVLLEAMAAGLPIVASRVGGIPEVVAEGECALLCPPNDPAGLADALARLTADDGLRRRLGAAGRRRALAFSWETVIPEWVRLFESVVATPG</sequence>
<dbReference type="Gene3D" id="3.40.50.2000">
    <property type="entry name" value="Glycogen Phosphorylase B"/>
    <property type="match status" value="2"/>
</dbReference>
<reference evidence="2" key="2">
    <citation type="journal article" date="2014" name="ISME J.">
        <title>Microbial stratification in low pH oxic and suboxic macroscopic growths along an acid mine drainage.</title>
        <authorList>
            <person name="Mendez-Garcia C."/>
            <person name="Mesa V."/>
            <person name="Sprenger R.R."/>
            <person name="Richter M."/>
            <person name="Diez M.S."/>
            <person name="Solano J."/>
            <person name="Bargiela R."/>
            <person name="Golyshina O.V."/>
            <person name="Manteca A."/>
            <person name="Ramos J.L."/>
            <person name="Gallego J.R."/>
            <person name="Llorente I."/>
            <person name="Martins Dos Santos V.A."/>
            <person name="Jensen O.N."/>
            <person name="Pelaez A.I."/>
            <person name="Sanchez J."/>
            <person name="Ferrer M."/>
        </authorList>
    </citation>
    <scope>NUCLEOTIDE SEQUENCE</scope>
</reference>
<keyword evidence="2" id="KW-0328">Glycosyltransferase</keyword>